<name>A0A3L5TRL8_MYTGA</name>
<comment type="similarity">
    <text evidence="2">Belongs to the GMC oxidoreductase family.</text>
</comment>
<proteinExistence type="inferred from homology"/>
<dbReference type="AlphaFoldDB" id="A0A3L5TRL8"/>
<evidence type="ECO:0000313" key="6">
    <source>
        <dbReference type="EMBL" id="OPL22018.1"/>
    </source>
</evidence>
<dbReference type="SMR" id="A0A3L5TRL8"/>
<feature type="domain" description="Glucose-methanol-choline oxidoreductase N-terminal" evidence="5">
    <location>
        <begin position="203"/>
        <end position="217"/>
    </location>
</feature>
<dbReference type="GO" id="GO:0050660">
    <property type="term" value="F:flavin adenine dinucleotide binding"/>
    <property type="evidence" value="ECO:0007669"/>
    <property type="project" value="InterPro"/>
</dbReference>
<dbReference type="PROSITE" id="PS00624">
    <property type="entry name" value="GMC_OXRED_2"/>
    <property type="match status" value="1"/>
</dbReference>
<keyword evidence="3" id="KW-0285">Flavoprotein</keyword>
<evidence type="ECO:0000256" key="1">
    <source>
        <dbReference type="ARBA" id="ARBA00001974"/>
    </source>
</evidence>
<sequence length="226" mass="25379">MLGGSGSMNGLLMVRGSRHDFNEWARQGCKGWSYKEVLPYFKMIEKTEIPALKGSPYRGTKGNIVVTPQKSTTLEYFYRKAASEIGYRSVDCNGYSEIVNCETGTVYCCVNDKSKNASFPDMSQFDVAKITFYVSNVITSPVTVSYALNSEIVDVFLLDLDLVSFKRFMTIEQRRKRAIGVQFVKGGLKYNVYARKEVIMSAGAYNSPHILLLSGIGPREHLQELK</sequence>
<keyword evidence="4" id="KW-0274">FAD</keyword>
<dbReference type="InterPro" id="IPR000172">
    <property type="entry name" value="GMC_OxRdtase_N"/>
</dbReference>
<comment type="caution">
    <text evidence="6">The sequence shown here is derived from an EMBL/GenBank/DDBJ whole genome shotgun (WGS) entry which is preliminary data.</text>
</comment>
<dbReference type="Proteomes" id="UP000266721">
    <property type="component" value="Unassembled WGS sequence"/>
</dbReference>
<evidence type="ECO:0000259" key="5">
    <source>
        <dbReference type="PROSITE" id="PS00624"/>
    </source>
</evidence>
<evidence type="ECO:0000256" key="2">
    <source>
        <dbReference type="ARBA" id="ARBA00010790"/>
    </source>
</evidence>
<dbReference type="Gene3D" id="3.50.50.60">
    <property type="entry name" value="FAD/NAD(P)-binding domain"/>
    <property type="match status" value="2"/>
</dbReference>
<evidence type="ECO:0000313" key="7">
    <source>
        <dbReference type="Proteomes" id="UP000266721"/>
    </source>
</evidence>
<dbReference type="Pfam" id="PF00732">
    <property type="entry name" value="GMC_oxred_N"/>
    <property type="match status" value="2"/>
</dbReference>
<dbReference type="SUPFAM" id="SSF51905">
    <property type="entry name" value="FAD/NAD(P)-binding domain"/>
    <property type="match status" value="1"/>
</dbReference>
<dbReference type="GO" id="GO:0016614">
    <property type="term" value="F:oxidoreductase activity, acting on CH-OH group of donors"/>
    <property type="evidence" value="ECO:0007669"/>
    <property type="project" value="InterPro"/>
</dbReference>
<organism evidence="6 7">
    <name type="scientific">Mytilus galloprovincialis</name>
    <name type="common">Mediterranean mussel</name>
    <dbReference type="NCBI Taxonomy" id="29158"/>
    <lineage>
        <taxon>Eukaryota</taxon>
        <taxon>Metazoa</taxon>
        <taxon>Spiralia</taxon>
        <taxon>Lophotrochozoa</taxon>
        <taxon>Mollusca</taxon>
        <taxon>Bivalvia</taxon>
        <taxon>Autobranchia</taxon>
        <taxon>Pteriomorphia</taxon>
        <taxon>Mytilida</taxon>
        <taxon>Mytiloidea</taxon>
        <taxon>Mytilidae</taxon>
        <taxon>Mytilinae</taxon>
        <taxon>Mytilus</taxon>
    </lineage>
</organism>
<feature type="non-terminal residue" evidence="6">
    <location>
        <position position="1"/>
    </location>
</feature>
<accession>A0A3L5TRL8</accession>
<dbReference type="PANTHER" id="PTHR11552">
    <property type="entry name" value="GLUCOSE-METHANOL-CHOLINE GMC OXIDOREDUCTASE"/>
    <property type="match status" value="1"/>
</dbReference>
<dbReference type="InterPro" id="IPR036188">
    <property type="entry name" value="FAD/NAD-bd_sf"/>
</dbReference>
<dbReference type="InterPro" id="IPR012132">
    <property type="entry name" value="GMC_OxRdtase"/>
</dbReference>
<protein>
    <recommendedName>
        <fullName evidence="5">Glucose-methanol-choline oxidoreductase N-terminal domain-containing protein</fullName>
    </recommendedName>
</protein>
<dbReference type="Gene3D" id="3.30.410.40">
    <property type="match status" value="1"/>
</dbReference>
<evidence type="ECO:0000256" key="3">
    <source>
        <dbReference type="ARBA" id="ARBA00022630"/>
    </source>
</evidence>
<feature type="non-terminal residue" evidence="6">
    <location>
        <position position="226"/>
    </location>
</feature>
<evidence type="ECO:0000256" key="4">
    <source>
        <dbReference type="ARBA" id="ARBA00022827"/>
    </source>
</evidence>
<dbReference type="EMBL" id="KV588608">
    <property type="protein sequence ID" value="OPL22018.1"/>
    <property type="molecule type" value="Genomic_DNA"/>
</dbReference>
<gene>
    <name evidence="6" type="ORF">AM593_00587</name>
</gene>
<comment type="cofactor">
    <cofactor evidence="1">
        <name>FAD</name>
        <dbReference type="ChEBI" id="CHEBI:57692"/>
    </cofactor>
</comment>
<reference evidence="6 7" key="1">
    <citation type="journal article" date="2016" name="PLoS ONE">
        <title>A First Insight into the Genome of the Filter-Feeder Mussel Mytilus galloprovincialis.</title>
        <authorList>
            <person name="Murgarella M."/>
            <person name="Puiu D."/>
            <person name="Novoa B."/>
            <person name="Figueras A."/>
            <person name="Posada D."/>
            <person name="Canchaya C."/>
        </authorList>
    </citation>
    <scope>NUCLEOTIDE SEQUENCE [LARGE SCALE GENOMIC DNA]</scope>
    <source>
        <tissue evidence="6">Muscle</tissue>
    </source>
</reference>
<dbReference type="PANTHER" id="PTHR11552:SF147">
    <property type="entry name" value="CHOLINE DEHYDROGENASE, MITOCHONDRIAL"/>
    <property type="match status" value="1"/>
</dbReference>
<keyword evidence="7" id="KW-1185">Reference proteome</keyword>